<organism evidence="2 3">
    <name type="scientific">Funneliformis geosporum</name>
    <dbReference type="NCBI Taxonomy" id="1117311"/>
    <lineage>
        <taxon>Eukaryota</taxon>
        <taxon>Fungi</taxon>
        <taxon>Fungi incertae sedis</taxon>
        <taxon>Mucoromycota</taxon>
        <taxon>Glomeromycotina</taxon>
        <taxon>Glomeromycetes</taxon>
        <taxon>Glomerales</taxon>
        <taxon>Glomeraceae</taxon>
        <taxon>Funneliformis</taxon>
    </lineage>
</organism>
<comment type="caution">
    <text evidence="2">The sequence shown here is derived from an EMBL/GenBank/DDBJ whole genome shotgun (WGS) entry which is preliminary data.</text>
</comment>
<dbReference type="EMBL" id="CAMKVN010000197">
    <property type="protein sequence ID" value="CAI2165103.1"/>
    <property type="molecule type" value="Genomic_DNA"/>
</dbReference>
<keyword evidence="1" id="KW-0472">Membrane</keyword>
<sequence length="248" mass="28520">MTETVQITITSKVLRPTPSSTQKDEDVPGSTLHVIIHNVHHMRLEFPPPPDYIIPTTIWNNVVQRLRLLGLKFIYGNGNIEESRLYDFERDQSYSHIVKHNDYEMSSETYRSSEEEGVQELYSKAPDPILGDVNHVGDEMIQQELDNLIMEKGPEVINKGRATTSPTVLVDQVTETSNHLDNENYIKFAMLISVIIFSVCFMRRFCLISRNVKFNPVRDTSSNPSLQNHSLLVSETSVSSRKRSRKWR</sequence>
<keyword evidence="3" id="KW-1185">Reference proteome</keyword>
<accession>A0A9W4SFD4</accession>
<dbReference type="Proteomes" id="UP001153678">
    <property type="component" value="Unassembled WGS sequence"/>
</dbReference>
<keyword evidence="1" id="KW-0812">Transmembrane</keyword>
<name>A0A9W4SFD4_9GLOM</name>
<reference evidence="2" key="1">
    <citation type="submission" date="2022-08" db="EMBL/GenBank/DDBJ databases">
        <authorList>
            <person name="Kallberg Y."/>
            <person name="Tangrot J."/>
            <person name="Rosling A."/>
        </authorList>
    </citation>
    <scope>NUCLEOTIDE SEQUENCE</scope>
    <source>
        <strain evidence="2">Wild A</strain>
    </source>
</reference>
<evidence type="ECO:0000313" key="3">
    <source>
        <dbReference type="Proteomes" id="UP001153678"/>
    </source>
</evidence>
<gene>
    <name evidence="2" type="ORF">FWILDA_LOCUS1903</name>
</gene>
<protein>
    <submittedName>
        <fullName evidence="2">15058_t:CDS:1</fullName>
    </submittedName>
</protein>
<proteinExistence type="predicted"/>
<dbReference type="OrthoDB" id="2338599at2759"/>
<feature type="transmembrane region" description="Helical" evidence="1">
    <location>
        <begin position="185"/>
        <end position="206"/>
    </location>
</feature>
<evidence type="ECO:0000256" key="1">
    <source>
        <dbReference type="SAM" id="Phobius"/>
    </source>
</evidence>
<keyword evidence="1" id="KW-1133">Transmembrane helix</keyword>
<evidence type="ECO:0000313" key="2">
    <source>
        <dbReference type="EMBL" id="CAI2165103.1"/>
    </source>
</evidence>
<dbReference type="AlphaFoldDB" id="A0A9W4SFD4"/>